<keyword evidence="4" id="KW-0808">Transferase</keyword>
<feature type="signal peptide" evidence="12">
    <location>
        <begin position="1"/>
        <end position="20"/>
    </location>
</feature>
<dbReference type="InterPro" id="IPR036890">
    <property type="entry name" value="HATPase_C_sf"/>
</dbReference>
<dbReference type="SMART" id="SM00387">
    <property type="entry name" value="HATPase_c"/>
    <property type="match status" value="1"/>
</dbReference>
<dbReference type="GO" id="GO:0005524">
    <property type="term" value="F:ATP binding"/>
    <property type="evidence" value="ECO:0007669"/>
    <property type="project" value="UniProtKB-KW"/>
</dbReference>
<dbReference type="Gene3D" id="1.25.40.10">
    <property type="entry name" value="Tetratricopeptide repeat domain"/>
    <property type="match status" value="1"/>
</dbReference>
<dbReference type="PROSITE" id="PS50109">
    <property type="entry name" value="HIS_KIN"/>
    <property type="match status" value="1"/>
</dbReference>
<evidence type="ECO:0000313" key="14">
    <source>
        <dbReference type="EMBL" id="TCZ69604.1"/>
    </source>
</evidence>
<evidence type="ECO:0000256" key="11">
    <source>
        <dbReference type="SAM" id="Phobius"/>
    </source>
</evidence>
<reference evidence="14 15" key="1">
    <citation type="submission" date="2019-03" db="EMBL/GenBank/DDBJ databases">
        <authorList>
            <person name="Kim M.K.M."/>
        </authorList>
    </citation>
    <scope>NUCLEOTIDE SEQUENCE [LARGE SCALE GENOMIC DNA]</scope>
    <source>
        <strain evidence="14 15">17J68-15</strain>
    </source>
</reference>
<dbReference type="SUPFAM" id="SSF55874">
    <property type="entry name" value="ATPase domain of HSP90 chaperone/DNA topoisomerase II/histidine kinase"/>
    <property type="match status" value="1"/>
</dbReference>
<evidence type="ECO:0000313" key="15">
    <source>
        <dbReference type="Proteomes" id="UP000295164"/>
    </source>
</evidence>
<dbReference type="AlphaFoldDB" id="A0A4R4DXG2"/>
<dbReference type="InterPro" id="IPR011990">
    <property type="entry name" value="TPR-like_helical_dom_sf"/>
</dbReference>
<dbReference type="Gene3D" id="1.20.5.1930">
    <property type="match status" value="1"/>
</dbReference>
<evidence type="ECO:0000259" key="13">
    <source>
        <dbReference type="PROSITE" id="PS50109"/>
    </source>
</evidence>
<keyword evidence="3" id="KW-0597">Phosphoprotein</keyword>
<keyword evidence="8" id="KW-0902">Two-component regulatory system</keyword>
<keyword evidence="12" id="KW-0732">Signal</keyword>
<dbReference type="GO" id="GO:0016020">
    <property type="term" value="C:membrane"/>
    <property type="evidence" value="ECO:0007669"/>
    <property type="project" value="InterPro"/>
</dbReference>
<feature type="transmembrane region" description="Helical" evidence="11">
    <location>
        <begin position="405"/>
        <end position="425"/>
    </location>
</feature>
<comment type="catalytic activity">
    <reaction evidence="1">
        <text>ATP + protein L-histidine = ADP + protein N-phospho-L-histidine.</text>
        <dbReference type="EC" id="2.7.13.3"/>
    </reaction>
</comment>
<keyword evidence="11" id="KW-1133">Transmembrane helix</keyword>
<name>A0A4R4DXG2_9BACT</name>
<keyword evidence="11" id="KW-0472">Membrane</keyword>
<feature type="coiled-coil region" evidence="10">
    <location>
        <begin position="431"/>
        <end position="474"/>
    </location>
</feature>
<keyword evidence="15" id="KW-1185">Reference proteome</keyword>
<dbReference type="InterPro" id="IPR050482">
    <property type="entry name" value="Sensor_HK_TwoCompSys"/>
</dbReference>
<evidence type="ECO:0000256" key="1">
    <source>
        <dbReference type="ARBA" id="ARBA00000085"/>
    </source>
</evidence>
<keyword evidence="11" id="KW-0812">Transmembrane</keyword>
<dbReference type="GO" id="GO:0046983">
    <property type="term" value="F:protein dimerization activity"/>
    <property type="evidence" value="ECO:0007669"/>
    <property type="project" value="InterPro"/>
</dbReference>
<dbReference type="Gene3D" id="3.30.565.10">
    <property type="entry name" value="Histidine kinase-like ATPase, C-terminal domain"/>
    <property type="match status" value="1"/>
</dbReference>
<evidence type="ECO:0000256" key="3">
    <source>
        <dbReference type="ARBA" id="ARBA00022553"/>
    </source>
</evidence>
<keyword evidence="5" id="KW-0547">Nucleotide-binding</keyword>
<organism evidence="14 15">
    <name type="scientific">Flaviaesturariibacter aridisoli</name>
    <dbReference type="NCBI Taxonomy" id="2545761"/>
    <lineage>
        <taxon>Bacteria</taxon>
        <taxon>Pseudomonadati</taxon>
        <taxon>Bacteroidota</taxon>
        <taxon>Chitinophagia</taxon>
        <taxon>Chitinophagales</taxon>
        <taxon>Chitinophagaceae</taxon>
        <taxon>Flaviaestuariibacter</taxon>
    </lineage>
</organism>
<dbReference type="Proteomes" id="UP000295164">
    <property type="component" value="Unassembled WGS sequence"/>
</dbReference>
<dbReference type="InterPro" id="IPR005467">
    <property type="entry name" value="His_kinase_dom"/>
</dbReference>
<evidence type="ECO:0000256" key="12">
    <source>
        <dbReference type="SAM" id="SignalP"/>
    </source>
</evidence>
<evidence type="ECO:0000256" key="5">
    <source>
        <dbReference type="ARBA" id="ARBA00022741"/>
    </source>
</evidence>
<dbReference type="RefSeq" id="WP_131852483.1">
    <property type="nucleotide sequence ID" value="NZ_SKFH01000020.1"/>
</dbReference>
<proteinExistence type="predicted"/>
<dbReference type="CDD" id="cd16917">
    <property type="entry name" value="HATPase_UhpB-NarQ-NarX-like"/>
    <property type="match status" value="1"/>
</dbReference>
<dbReference type="Pfam" id="PF02518">
    <property type="entry name" value="HATPase_c"/>
    <property type="match status" value="1"/>
</dbReference>
<dbReference type="InterPro" id="IPR003594">
    <property type="entry name" value="HATPase_dom"/>
</dbReference>
<dbReference type="EC" id="2.7.13.3" evidence="2"/>
<evidence type="ECO:0000256" key="2">
    <source>
        <dbReference type="ARBA" id="ARBA00012438"/>
    </source>
</evidence>
<sequence>MKKNSTSVLWLLAALLFLSAACDRKHQSPTTEAGERRWWDAALVPGYRSIDSLRHTGYIRQQYDSLRHLAPETPFSRSIPFEISANYHLFFTHNWAAGFAALDSALAGFSEKEQRHYPKTYLGYLLFAGDMAYRLGHYTQANELYFRAKRQSDRYLPLCDRSAYTYAIAMVLYRQQAFEQSAGFFREAFTEQATCGRVSGAIALQQQEILSNTGLCYLRLQRPDSALAYFDQALRYAEAHRDSLSPLSMQRIRGVIAGHRAAAWLQLRNYAAAEPLLRYSLALIAPAAADPGFGQGVRLNLASLYRITHRYTAMAAELDTARRALDTIPDAVNEQKWNDLRAALAAHSDDALSEQAYYSRAEALRDSLNAVQRVLASVNVSRQIRDKERDMHVTMLEKSRRFDRIVFGLLAAVIVLGGLLLWFILRGYRRNQQNLEKVKALNIRIRRQQKELDAEAARRQKLVMEAVIQAQEAERTAIGLELHDNVNQILTTVKLHNEMAIDGIGDRELILRRAAQYLQQSINEIRSLSKRLSAPTLGKISLHDSVAELAESINLTGRLRVRFEGMEPLPVRQDAHLALYRIIQEALNNTVKHAGAQEAFIHIEGTNDGGLRLVYTDNGAGFDPARARAGIGMTNMTTRAESLGGTCSLQSRPGAGCRIEVRLPNALVPQPDTATL</sequence>
<keyword evidence="6" id="KW-0418">Kinase</keyword>
<evidence type="ECO:0000256" key="8">
    <source>
        <dbReference type="ARBA" id="ARBA00023012"/>
    </source>
</evidence>
<accession>A0A4R4DXG2</accession>
<dbReference type="InterPro" id="IPR019734">
    <property type="entry name" value="TPR_rpt"/>
</dbReference>
<dbReference type="PROSITE" id="PS50005">
    <property type="entry name" value="TPR"/>
    <property type="match status" value="1"/>
</dbReference>
<dbReference type="PANTHER" id="PTHR24421:SF10">
    <property type="entry name" value="NITRATE_NITRITE SENSOR PROTEIN NARQ"/>
    <property type="match status" value="1"/>
</dbReference>
<keyword evidence="9" id="KW-0802">TPR repeat</keyword>
<keyword evidence="10" id="KW-0175">Coiled coil</keyword>
<protein>
    <recommendedName>
        <fullName evidence="2">histidine kinase</fullName>
        <ecNumber evidence="2">2.7.13.3</ecNumber>
    </recommendedName>
</protein>
<dbReference type="InterPro" id="IPR011712">
    <property type="entry name" value="Sig_transdc_His_kin_sub3_dim/P"/>
</dbReference>
<dbReference type="PROSITE" id="PS51257">
    <property type="entry name" value="PROKAR_LIPOPROTEIN"/>
    <property type="match status" value="1"/>
</dbReference>
<evidence type="ECO:0000256" key="6">
    <source>
        <dbReference type="ARBA" id="ARBA00022777"/>
    </source>
</evidence>
<evidence type="ECO:0000256" key="7">
    <source>
        <dbReference type="ARBA" id="ARBA00022840"/>
    </source>
</evidence>
<dbReference type="EMBL" id="SKFH01000020">
    <property type="protein sequence ID" value="TCZ69604.1"/>
    <property type="molecule type" value="Genomic_DNA"/>
</dbReference>
<dbReference type="GO" id="GO:0000155">
    <property type="term" value="F:phosphorelay sensor kinase activity"/>
    <property type="evidence" value="ECO:0007669"/>
    <property type="project" value="InterPro"/>
</dbReference>
<dbReference type="PANTHER" id="PTHR24421">
    <property type="entry name" value="NITRATE/NITRITE SENSOR PROTEIN NARX-RELATED"/>
    <property type="match status" value="1"/>
</dbReference>
<dbReference type="OrthoDB" id="9810447at2"/>
<dbReference type="Pfam" id="PF07730">
    <property type="entry name" value="HisKA_3"/>
    <property type="match status" value="1"/>
</dbReference>
<gene>
    <name evidence="14" type="ORF">E0486_12305</name>
</gene>
<evidence type="ECO:0000256" key="10">
    <source>
        <dbReference type="SAM" id="Coils"/>
    </source>
</evidence>
<keyword evidence="7" id="KW-0067">ATP-binding</keyword>
<feature type="domain" description="Histidine kinase" evidence="13">
    <location>
        <begin position="477"/>
        <end position="667"/>
    </location>
</feature>
<comment type="caution">
    <text evidence="14">The sequence shown here is derived from an EMBL/GenBank/DDBJ whole genome shotgun (WGS) entry which is preliminary data.</text>
</comment>
<dbReference type="SUPFAM" id="SSF48452">
    <property type="entry name" value="TPR-like"/>
    <property type="match status" value="1"/>
</dbReference>
<evidence type="ECO:0000256" key="4">
    <source>
        <dbReference type="ARBA" id="ARBA00022679"/>
    </source>
</evidence>
<evidence type="ECO:0000256" key="9">
    <source>
        <dbReference type="PROSITE-ProRule" id="PRU00339"/>
    </source>
</evidence>
<feature type="repeat" description="TPR" evidence="9">
    <location>
        <begin position="207"/>
        <end position="240"/>
    </location>
</feature>
<feature type="chain" id="PRO_5021006570" description="histidine kinase" evidence="12">
    <location>
        <begin position="21"/>
        <end position="676"/>
    </location>
</feature>